<dbReference type="GO" id="GO:0006412">
    <property type="term" value="P:translation"/>
    <property type="evidence" value="ECO:0007669"/>
    <property type="project" value="TreeGrafter"/>
</dbReference>
<dbReference type="SMART" id="SM00316">
    <property type="entry name" value="S1"/>
    <property type="match status" value="3"/>
</dbReference>
<dbReference type="PANTHER" id="PTHR10724:SF7">
    <property type="entry name" value="SMALL RIBOSOMAL SUBUNIT PROTEIN BS1C"/>
    <property type="match status" value="1"/>
</dbReference>
<evidence type="ECO:0000256" key="3">
    <source>
        <dbReference type="ARBA" id="ARBA00023274"/>
    </source>
</evidence>
<dbReference type="InterPro" id="IPR003029">
    <property type="entry name" value="S1_domain"/>
</dbReference>
<evidence type="ECO:0000259" key="4">
    <source>
        <dbReference type="PROSITE" id="PS50126"/>
    </source>
</evidence>
<dbReference type="PROSITE" id="PS50126">
    <property type="entry name" value="S1"/>
    <property type="match status" value="3"/>
</dbReference>
<dbReference type="Proteomes" id="UP000030680">
    <property type="component" value="Unassembled WGS sequence"/>
</dbReference>
<dbReference type="OrthoDB" id="412781at2759"/>
<feature type="domain" description="S1 motif" evidence="4">
    <location>
        <begin position="191"/>
        <end position="255"/>
    </location>
</feature>
<name>M2Y998_GALSU</name>
<keyword evidence="3" id="KW-0687">Ribonucleoprotein</keyword>
<dbReference type="KEGG" id="gsl:Gasu_00400"/>
<proteinExistence type="inferred from homology"/>
<reference evidence="6" key="1">
    <citation type="journal article" date="2013" name="Science">
        <title>Gene transfer from bacteria and archaea facilitated evolution of an extremophilic eukaryote.</title>
        <authorList>
            <person name="Schonknecht G."/>
            <person name="Chen W.H."/>
            <person name="Ternes C.M."/>
            <person name="Barbier G.G."/>
            <person name="Shrestha R.P."/>
            <person name="Stanke M."/>
            <person name="Brautigam A."/>
            <person name="Baker B.J."/>
            <person name="Banfield J.F."/>
            <person name="Garavito R.M."/>
            <person name="Carr K."/>
            <person name="Wilkerson C."/>
            <person name="Rensing S.A."/>
            <person name="Gagneul D."/>
            <person name="Dickenson N.E."/>
            <person name="Oesterhelt C."/>
            <person name="Lercher M.J."/>
            <person name="Weber A.P."/>
        </authorList>
    </citation>
    <scope>NUCLEOTIDE SEQUENCE [LARGE SCALE GENOMIC DNA]</scope>
    <source>
        <strain evidence="6">074W</strain>
    </source>
</reference>
<dbReference type="SUPFAM" id="SSF50249">
    <property type="entry name" value="Nucleic acid-binding proteins"/>
    <property type="match status" value="3"/>
</dbReference>
<dbReference type="AlphaFoldDB" id="M2Y998"/>
<dbReference type="Gene3D" id="2.40.50.140">
    <property type="entry name" value="Nucleic acid-binding proteins"/>
    <property type="match status" value="2"/>
</dbReference>
<feature type="domain" description="S1 motif" evidence="4">
    <location>
        <begin position="105"/>
        <end position="178"/>
    </location>
</feature>
<dbReference type="STRING" id="130081.M2Y998"/>
<gene>
    <name evidence="5" type="ORF">Gasu_00400</name>
</gene>
<dbReference type="RefSeq" id="XP_005709188.1">
    <property type="nucleotide sequence ID" value="XM_005709131.1"/>
</dbReference>
<dbReference type="eggNOG" id="ENOG502QUY8">
    <property type="taxonomic scope" value="Eukaryota"/>
</dbReference>
<dbReference type="GO" id="GO:0003729">
    <property type="term" value="F:mRNA binding"/>
    <property type="evidence" value="ECO:0007669"/>
    <property type="project" value="TreeGrafter"/>
</dbReference>
<keyword evidence="6" id="KW-1185">Reference proteome</keyword>
<organism evidence="5 6">
    <name type="scientific">Galdieria sulphuraria</name>
    <name type="common">Red alga</name>
    <dbReference type="NCBI Taxonomy" id="130081"/>
    <lineage>
        <taxon>Eukaryota</taxon>
        <taxon>Rhodophyta</taxon>
        <taxon>Bangiophyceae</taxon>
        <taxon>Galdieriales</taxon>
        <taxon>Galdieriaceae</taxon>
        <taxon>Galdieria</taxon>
    </lineage>
</organism>
<dbReference type="InterPro" id="IPR050437">
    <property type="entry name" value="Ribos_protein_bS1-like"/>
</dbReference>
<evidence type="ECO:0000313" key="5">
    <source>
        <dbReference type="EMBL" id="EME32668.1"/>
    </source>
</evidence>
<dbReference type="PANTHER" id="PTHR10724">
    <property type="entry name" value="30S RIBOSOMAL PROTEIN S1"/>
    <property type="match status" value="1"/>
</dbReference>
<dbReference type="Gramene" id="EME32668">
    <property type="protein sequence ID" value="EME32668"/>
    <property type="gene ID" value="Gasu_00400"/>
</dbReference>
<evidence type="ECO:0000256" key="1">
    <source>
        <dbReference type="ARBA" id="ARBA00006767"/>
    </source>
</evidence>
<comment type="similarity">
    <text evidence="1">Belongs to the bacterial ribosomal protein bS1 family.</text>
</comment>
<dbReference type="InterPro" id="IPR012340">
    <property type="entry name" value="NA-bd_OB-fold"/>
</dbReference>
<dbReference type="GO" id="GO:0003735">
    <property type="term" value="F:structural constituent of ribosome"/>
    <property type="evidence" value="ECO:0007669"/>
    <property type="project" value="TreeGrafter"/>
</dbReference>
<dbReference type="Pfam" id="PF00575">
    <property type="entry name" value="S1"/>
    <property type="match status" value="2"/>
</dbReference>
<feature type="domain" description="S1 motif" evidence="4">
    <location>
        <begin position="269"/>
        <end position="337"/>
    </location>
</feature>
<evidence type="ECO:0000313" key="6">
    <source>
        <dbReference type="Proteomes" id="UP000030680"/>
    </source>
</evidence>
<sequence length="391" mass="45141">MENGCFFQWFPVGSQTKPVFRPFKYGYGRLSRVSHFFHGVPYSLEQRNRRKKSSYQTKLLTCSRFDKINGRRLSDVVELPKNMSPSVCRDTFLEAMKEVGGTKVGEIRRGRIVQFAKEGLFIDLGIERIAILPREELWLERNKSPRELFKEGDELEVEVLHPRDNFDLVVSEVSVRRRKCWNRVSEFYFTSKSFPVLVLGCKNNGLIVRYDCIEGYLPIEHLIPSKTVSQVMNTELEVKVLSLEPEANNLVVSQRLTITEKREKELNVGSIVKGVVRAVRDYGVVVDLYGVLGLLFVKDISCDPVEDPSTVFSVGETIQCMIIHTDRKRHRVILSTRALELRSGEMLKDKTKVFEKKKEALKRVGKILEERSSRRKCFFGKTFPVQNIQPK</sequence>
<protein>
    <submittedName>
        <fullName evidence="5">30S ribosomal protein S1 (Plastid)</fullName>
    </submittedName>
</protein>
<dbReference type="GeneID" id="17091230"/>
<keyword evidence="2 5" id="KW-0689">Ribosomal protein</keyword>
<dbReference type="OMA" id="ISHDRIV"/>
<evidence type="ECO:0000256" key="2">
    <source>
        <dbReference type="ARBA" id="ARBA00022980"/>
    </source>
</evidence>
<dbReference type="EMBL" id="KB454484">
    <property type="protein sequence ID" value="EME32668.1"/>
    <property type="molecule type" value="Genomic_DNA"/>
</dbReference>
<accession>M2Y998</accession>
<dbReference type="GO" id="GO:0022627">
    <property type="term" value="C:cytosolic small ribosomal subunit"/>
    <property type="evidence" value="ECO:0007669"/>
    <property type="project" value="TreeGrafter"/>
</dbReference>